<name>A0ABQ5K789_9EUKA</name>
<dbReference type="Gene3D" id="1.10.8.10">
    <property type="entry name" value="DNA helicase RuvA subunit, C-terminal domain"/>
    <property type="match status" value="1"/>
</dbReference>
<protein>
    <submittedName>
        <fullName evidence="1">DUF4342 domain-containing protein</fullName>
    </submittedName>
</protein>
<proteinExistence type="predicted"/>
<sequence>MSINLEKIDLLKERANVGYKEAKEALEQCDGDLVEALIWLEENEKIKKQQQRPYRERRPEYDFGRKVEDGVKKVHKMRFKIYRDDD</sequence>
<dbReference type="Proteomes" id="UP001057375">
    <property type="component" value="Unassembled WGS sequence"/>
</dbReference>
<dbReference type="EMBL" id="BQXS01007327">
    <property type="protein sequence ID" value="GKT27164.1"/>
    <property type="molecule type" value="Genomic_DNA"/>
</dbReference>
<reference evidence="1" key="1">
    <citation type="submission" date="2022-03" db="EMBL/GenBank/DDBJ databases">
        <title>Draft genome sequence of Aduncisulcus paluster, a free-living microaerophilic Fornicata.</title>
        <authorList>
            <person name="Yuyama I."/>
            <person name="Kume K."/>
            <person name="Tamura T."/>
            <person name="Inagaki Y."/>
            <person name="Hashimoto T."/>
        </authorList>
    </citation>
    <scope>NUCLEOTIDE SEQUENCE</scope>
    <source>
        <strain evidence="1">NY0171</strain>
    </source>
</reference>
<keyword evidence="2" id="KW-1185">Reference proteome</keyword>
<dbReference type="SUPFAM" id="SSF46934">
    <property type="entry name" value="UBA-like"/>
    <property type="match status" value="1"/>
</dbReference>
<dbReference type="CDD" id="cd14360">
    <property type="entry name" value="UBA_NAC_like_bac"/>
    <property type="match status" value="1"/>
</dbReference>
<evidence type="ECO:0000313" key="1">
    <source>
        <dbReference type="EMBL" id="GKT27164.1"/>
    </source>
</evidence>
<organism evidence="1 2">
    <name type="scientific">Aduncisulcus paluster</name>
    <dbReference type="NCBI Taxonomy" id="2918883"/>
    <lineage>
        <taxon>Eukaryota</taxon>
        <taxon>Metamonada</taxon>
        <taxon>Carpediemonas-like organisms</taxon>
        <taxon>Aduncisulcus</taxon>
    </lineage>
</organism>
<dbReference type="InterPro" id="IPR009060">
    <property type="entry name" value="UBA-like_sf"/>
</dbReference>
<accession>A0ABQ5K789</accession>
<evidence type="ECO:0000313" key="2">
    <source>
        <dbReference type="Proteomes" id="UP001057375"/>
    </source>
</evidence>
<comment type="caution">
    <text evidence="1">The sequence shown here is derived from an EMBL/GenBank/DDBJ whole genome shotgun (WGS) entry which is preliminary data.</text>
</comment>
<feature type="non-terminal residue" evidence="1">
    <location>
        <position position="86"/>
    </location>
</feature>
<gene>
    <name evidence="1" type="ORF">ADUPG1_004737</name>
</gene>